<dbReference type="RefSeq" id="XP_006688372.1">
    <property type="nucleotide sequence ID" value="XM_006688309.1"/>
</dbReference>
<sequence length="398" mass="45158">MSLGTKKPKFKLDLNINELSNIPQVSGECYIELNIRDSKKKSLPSLRALSIRNNIHKSLTDNDNSEPSSGSSTPAFSSPNSEDNRTHTSNGNIYVTTSSKPIHNFKCGFNYKVSCNLRFGIKRRENLIADKYLLMKIFYVGEKHKEFGHHHTSNRLELGKLEINLAEYLNFNEPVTSKYLLKDSKVNSILSLTVHLSELPASFDFHTSLQINDSGTVSKSVTHHDTTSKSSSTAQSSSHNQYNVPQFERRNIFGGLNDVIGSENKKTDTSIKREQSPMSDDRRIQRSGTKKSRNPPEKSLETKGDQDPPVLIDPIVNDLYKKILESTWDPKLHLLLDFSPEVCINSIFNNSADEWRQKLKDDLADDNDEDEEVRCIHGLINETNYREDLRSWSVKGVN</sequence>
<name>G3BBP4_CANTC</name>
<feature type="compositionally biased region" description="Low complexity" evidence="1">
    <location>
        <begin position="65"/>
        <end position="81"/>
    </location>
</feature>
<dbReference type="Proteomes" id="UP000000707">
    <property type="component" value="Unassembled WGS sequence"/>
</dbReference>
<feature type="region of interest" description="Disordered" evidence="1">
    <location>
        <begin position="258"/>
        <end position="309"/>
    </location>
</feature>
<feature type="region of interest" description="Disordered" evidence="1">
    <location>
        <begin position="57"/>
        <end position="92"/>
    </location>
</feature>
<dbReference type="PANTHER" id="PTHR21456">
    <property type="entry name" value="FAMILY WITH SEQUENCE SIMILARITY 102"/>
    <property type="match status" value="1"/>
</dbReference>
<feature type="compositionally biased region" description="Low complexity" evidence="1">
    <location>
        <begin position="228"/>
        <end position="238"/>
    </location>
</feature>
<dbReference type="OrthoDB" id="3365224at2759"/>
<keyword evidence="4" id="KW-1185">Reference proteome</keyword>
<dbReference type="Pfam" id="PF10358">
    <property type="entry name" value="NT-C2"/>
    <property type="match status" value="1"/>
</dbReference>
<dbReference type="InterPro" id="IPR039931">
    <property type="entry name" value="EEIG1/2-like"/>
</dbReference>
<feature type="region of interest" description="Disordered" evidence="1">
    <location>
        <begin position="216"/>
        <end position="244"/>
    </location>
</feature>
<evidence type="ECO:0000256" key="1">
    <source>
        <dbReference type="SAM" id="MobiDB-lite"/>
    </source>
</evidence>
<evidence type="ECO:0000259" key="2">
    <source>
        <dbReference type="PROSITE" id="PS51840"/>
    </source>
</evidence>
<dbReference type="AlphaFoldDB" id="G3BBP4"/>
<evidence type="ECO:0000313" key="3">
    <source>
        <dbReference type="EMBL" id="EGV62202.1"/>
    </source>
</evidence>
<dbReference type="PROSITE" id="PS51840">
    <property type="entry name" value="C2_NT"/>
    <property type="match status" value="1"/>
</dbReference>
<reference evidence="3 4" key="1">
    <citation type="journal article" date="2011" name="Proc. Natl. Acad. Sci. U.S.A.">
        <title>Comparative genomics of xylose-fermenting fungi for enhanced biofuel production.</title>
        <authorList>
            <person name="Wohlbach D.J."/>
            <person name="Kuo A."/>
            <person name="Sato T.K."/>
            <person name="Potts K.M."/>
            <person name="Salamov A.A."/>
            <person name="LaButti K.M."/>
            <person name="Sun H."/>
            <person name="Clum A."/>
            <person name="Pangilinan J.L."/>
            <person name="Lindquist E.A."/>
            <person name="Lucas S."/>
            <person name="Lapidus A."/>
            <person name="Jin M."/>
            <person name="Gunawan C."/>
            <person name="Balan V."/>
            <person name="Dale B.E."/>
            <person name="Jeffries T.W."/>
            <person name="Zinkel R."/>
            <person name="Barry K.W."/>
            <person name="Grigoriev I.V."/>
            <person name="Gasch A.P."/>
        </authorList>
    </citation>
    <scope>NUCLEOTIDE SEQUENCE [LARGE SCALE GENOMIC DNA]</scope>
    <source>
        <strain evidence="4">ATCC 10573 / BCRC 21748 / CBS 615 / JCM 9827 / NBRC 10315 / NRRL Y-1498 / VKM Y-70</strain>
    </source>
</reference>
<dbReference type="KEGG" id="cten:18245960"/>
<dbReference type="eggNOG" id="ENOG502SBEF">
    <property type="taxonomic scope" value="Eukaryota"/>
</dbReference>
<protein>
    <recommendedName>
        <fullName evidence="2">C2 NT-type domain-containing protein</fullName>
    </recommendedName>
</protein>
<accession>G3BBP4</accession>
<gene>
    <name evidence="3" type="ORF">CANTEDRAFT_107537</name>
</gene>
<dbReference type="PANTHER" id="PTHR21456:SF1">
    <property type="entry name" value="C2 NT-TYPE DOMAIN-CONTAINING PROTEIN"/>
    <property type="match status" value="1"/>
</dbReference>
<dbReference type="GeneID" id="18245960"/>
<evidence type="ECO:0000313" key="4">
    <source>
        <dbReference type="Proteomes" id="UP000000707"/>
    </source>
</evidence>
<feature type="domain" description="C2 NT-type" evidence="2">
    <location>
        <begin position="1"/>
        <end position="198"/>
    </location>
</feature>
<dbReference type="HOGENOM" id="CLU_033548_0_0_1"/>
<feature type="compositionally biased region" description="Basic and acidic residues" evidence="1">
    <location>
        <begin position="294"/>
        <end position="306"/>
    </location>
</feature>
<proteinExistence type="predicted"/>
<dbReference type="EMBL" id="GL996527">
    <property type="protein sequence ID" value="EGV62202.1"/>
    <property type="molecule type" value="Genomic_DNA"/>
</dbReference>
<organism evidence="4">
    <name type="scientific">Candida tenuis (strain ATCC 10573 / BCRC 21748 / CBS 615 / JCM 9827 / NBRC 10315 / NRRL Y-1498 / VKM Y-70)</name>
    <name type="common">Yeast</name>
    <name type="synonym">Yamadazyma tenuis</name>
    <dbReference type="NCBI Taxonomy" id="590646"/>
    <lineage>
        <taxon>Eukaryota</taxon>
        <taxon>Fungi</taxon>
        <taxon>Dikarya</taxon>
        <taxon>Ascomycota</taxon>
        <taxon>Saccharomycotina</taxon>
        <taxon>Pichiomycetes</taxon>
        <taxon>Debaryomycetaceae</taxon>
        <taxon>Yamadazyma</taxon>
    </lineage>
</organism>
<feature type="compositionally biased region" description="Basic and acidic residues" evidence="1">
    <location>
        <begin position="263"/>
        <end position="284"/>
    </location>
</feature>
<dbReference type="InterPro" id="IPR019448">
    <property type="entry name" value="NT-C2"/>
</dbReference>